<feature type="domain" description="FAD-binding FR-type" evidence="17">
    <location>
        <begin position="152"/>
        <end position="265"/>
    </location>
</feature>
<dbReference type="FunFam" id="2.40.30.10:FF:000034">
    <property type="entry name" value="Flavohemoprotein"/>
    <property type="match status" value="1"/>
</dbReference>
<feature type="site" description="Influences the redox potential of the prosthetic heme and FAD groups" evidence="15">
    <location>
        <position position="404"/>
    </location>
</feature>
<feature type="active site" description="Charge relay system" evidence="15">
    <location>
        <position position="137"/>
    </location>
</feature>
<evidence type="ECO:0000256" key="13">
    <source>
        <dbReference type="ARBA" id="ARBA00048649"/>
    </source>
</evidence>
<dbReference type="eggNOG" id="COG1017">
    <property type="taxonomic scope" value="Bacteria"/>
</dbReference>
<dbReference type="GO" id="GO:0046210">
    <property type="term" value="P:nitric oxide catabolic process"/>
    <property type="evidence" value="ECO:0007669"/>
    <property type="project" value="TreeGrafter"/>
</dbReference>
<dbReference type="CDD" id="cd06184">
    <property type="entry name" value="flavohem_like_fad_nad_binding"/>
    <property type="match status" value="1"/>
</dbReference>
<dbReference type="GO" id="GO:0009636">
    <property type="term" value="P:response to toxic substance"/>
    <property type="evidence" value="ECO:0007669"/>
    <property type="project" value="UniProtKB-KW"/>
</dbReference>
<dbReference type="FunFam" id="3.40.50.80:FF:000010">
    <property type="entry name" value="Flavohemoprotein"/>
    <property type="match status" value="1"/>
</dbReference>
<dbReference type="FunFam" id="1.10.490.10:FF:000003">
    <property type="entry name" value="Flavohemoprotein"/>
    <property type="match status" value="1"/>
</dbReference>
<dbReference type="GO" id="GO:0071500">
    <property type="term" value="P:cellular response to nitrosative stress"/>
    <property type="evidence" value="ECO:0007669"/>
    <property type="project" value="TreeGrafter"/>
</dbReference>
<feature type="region of interest" description="Reductase" evidence="15">
    <location>
        <begin position="149"/>
        <end position="412"/>
    </location>
</feature>
<dbReference type="AlphaFoldDB" id="E0IEV8"/>
<dbReference type="GO" id="GO:0046872">
    <property type="term" value="F:metal ion binding"/>
    <property type="evidence" value="ECO:0007669"/>
    <property type="project" value="UniProtKB-KW"/>
</dbReference>
<dbReference type="STRING" id="717606.PaecuDRAFT_4199"/>
<dbReference type="SUPFAM" id="SSF52343">
    <property type="entry name" value="Ferredoxin reductase-like, C-terminal NADP-linked domain"/>
    <property type="match status" value="1"/>
</dbReference>
<evidence type="ECO:0000256" key="3">
    <source>
        <dbReference type="ARBA" id="ARBA00022448"/>
    </source>
</evidence>
<dbReference type="InterPro" id="IPR008333">
    <property type="entry name" value="Cbr1-like_FAD-bd_dom"/>
</dbReference>
<evidence type="ECO:0000256" key="2">
    <source>
        <dbReference type="ARBA" id="ARBA00008414"/>
    </source>
</evidence>
<reference evidence="18 19" key="1">
    <citation type="submission" date="2010-07" db="EMBL/GenBank/DDBJ databases">
        <title>The draft genome of Paenibacillus curdlanolyticus YK9.</title>
        <authorList>
            <consortium name="US DOE Joint Genome Institute (JGI-PGF)"/>
            <person name="Lucas S."/>
            <person name="Copeland A."/>
            <person name="Lapidus A."/>
            <person name="Cheng J.-F."/>
            <person name="Bruce D."/>
            <person name="Goodwin L."/>
            <person name="Pitluck S."/>
            <person name="Land M.L."/>
            <person name="Hauser L."/>
            <person name="Chang Y.-J."/>
            <person name="Jeffries C."/>
            <person name="Anderson I.J."/>
            <person name="Johnson E."/>
            <person name="Loganathan U."/>
            <person name="Mulhopadhyay B."/>
            <person name="Kyrpides N."/>
            <person name="Woyke T.J."/>
        </authorList>
    </citation>
    <scope>NUCLEOTIDE SEQUENCE [LARGE SCALE GENOMIC DNA]</scope>
    <source>
        <strain evidence="18 19">YK9</strain>
    </source>
</reference>
<keyword evidence="12 15" id="KW-0520">NAD</keyword>
<dbReference type="GO" id="GO:0071949">
    <property type="term" value="F:FAD binding"/>
    <property type="evidence" value="ECO:0007669"/>
    <property type="project" value="InterPro"/>
</dbReference>
<dbReference type="Pfam" id="PF00970">
    <property type="entry name" value="FAD_binding_6"/>
    <property type="match status" value="1"/>
</dbReference>
<dbReference type="HAMAP" id="MF_01252">
    <property type="entry name" value="Hmp"/>
    <property type="match status" value="1"/>
</dbReference>
<dbReference type="InterPro" id="IPR000971">
    <property type="entry name" value="Globin"/>
</dbReference>
<dbReference type="GO" id="GO:0019825">
    <property type="term" value="F:oxygen binding"/>
    <property type="evidence" value="ECO:0007669"/>
    <property type="project" value="InterPro"/>
</dbReference>
<evidence type="ECO:0000256" key="7">
    <source>
        <dbReference type="ARBA" id="ARBA00022723"/>
    </source>
</evidence>
<dbReference type="Gene3D" id="1.10.490.10">
    <property type="entry name" value="Globins"/>
    <property type="match status" value="1"/>
</dbReference>
<dbReference type="InterPro" id="IPR001433">
    <property type="entry name" value="OxRdtase_FAD/NAD-bd"/>
</dbReference>
<dbReference type="GO" id="GO:0005344">
    <property type="term" value="F:oxygen carrier activity"/>
    <property type="evidence" value="ECO:0007669"/>
    <property type="project" value="UniProtKB-UniRule"/>
</dbReference>
<dbReference type="PANTHER" id="PTHR43396">
    <property type="entry name" value="FLAVOHEMOPROTEIN"/>
    <property type="match status" value="1"/>
</dbReference>
<keyword evidence="7 15" id="KW-0479">Metal-binding</keyword>
<feature type="domain" description="Globin" evidence="16">
    <location>
        <begin position="1"/>
        <end position="138"/>
    </location>
</feature>
<keyword evidence="10 15" id="KW-0560">Oxidoreductase</keyword>
<gene>
    <name evidence="15" type="primary">hmp</name>
    <name evidence="18" type="ORF">PaecuDRAFT_4199</name>
</gene>
<dbReference type="InterPro" id="IPR023950">
    <property type="entry name" value="Hmp"/>
</dbReference>
<accession>E0IEV8</accession>
<dbReference type="SUPFAM" id="SSF46458">
    <property type="entry name" value="Globin-like"/>
    <property type="match status" value="1"/>
</dbReference>
<keyword evidence="6 15" id="KW-0285">Flavoprotein</keyword>
<feature type="binding site" description="proximal binding residue" evidence="15">
    <location>
        <position position="85"/>
    </location>
    <ligand>
        <name>heme b</name>
        <dbReference type="ChEBI" id="CHEBI:60344"/>
    </ligand>
    <ligandPart>
        <name>Fe</name>
        <dbReference type="ChEBI" id="CHEBI:18248"/>
    </ligandPart>
</feature>
<keyword evidence="15" id="KW-0216">Detoxification</keyword>
<evidence type="ECO:0000313" key="18">
    <source>
        <dbReference type="EMBL" id="EFM09196.1"/>
    </source>
</evidence>
<comment type="similarity">
    <text evidence="2 15">Belongs to the globin family. Two-domain flavohemoproteins subfamily.</text>
</comment>
<feature type="binding site" evidence="15">
    <location>
        <begin position="278"/>
        <end position="283"/>
    </location>
    <ligand>
        <name>NADP(+)</name>
        <dbReference type="ChEBI" id="CHEBI:58349"/>
    </ligand>
</feature>
<evidence type="ECO:0000259" key="17">
    <source>
        <dbReference type="PROSITE" id="PS51384"/>
    </source>
</evidence>
<dbReference type="OrthoDB" id="9801223at2"/>
<dbReference type="RefSeq" id="WP_006040182.1">
    <property type="nucleotide sequence ID" value="NZ_AEDD01000012.1"/>
</dbReference>
<evidence type="ECO:0000256" key="9">
    <source>
        <dbReference type="ARBA" id="ARBA00022857"/>
    </source>
</evidence>
<name>E0IEV8_9BACL</name>
<feature type="binding site" evidence="15">
    <location>
        <position position="190"/>
    </location>
    <ligand>
        <name>FAD</name>
        <dbReference type="ChEBI" id="CHEBI:57692"/>
    </ligand>
</feature>
<dbReference type="InterPro" id="IPR017927">
    <property type="entry name" value="FAD-bd_FR_type"/>
</dbReference>
<evidence type="ECO:0000259" key="16">
    <source>
        <dbReference type="PROSITE" id="PS01033"/>
    </source>
</evidence>
<feature type="site" description="Influences the redox potential of the prosthetic heme and FAD groups" evidence="15">
    <location>
        <position position="84"/>
    </location>
</feature>
<keyword evidence="5 15" id="KW-0561">Oxygen transport</keyword>
<dbReference type="GO" id="GO:0020037">
    <property type="term" value="F:heme binding"/>
    <property type="evidence" value="ECO:0007669"/>
    <property type="project" value="InterPro"/>
</dbReference>
<evidence type="ECO:0000256" key="1">
    <source>
        <dbReference type="ARBA" id="ARBA00006401"/>
    </source>
</evidence>
<proteinExistence type="inferred from homology"/>
<evidence type="ECO:0000256" key="10">
    <source>
        <dbReference type="ARBA" id="ARBA00023002"/>
    </source>
</evidence>
<dbReference type="Proteomes" id="UP000005387">
    <property type="component" value="Unassembled WGS sequence"/>
</dbReference>
<dbReference type="eggNOG" id="COG1018">
    <property type="taxonomic scope" value="Bacteria"/>
</dbReference>
<feature type="binding site" evidence="15">
    <location>
        <begin position="405"/>
        <end position="408"/>
    </location>
    <ligand>
        <name>FAD</name>
        <dbReference type="ChEBI" id="CHEBI:57692"/>
    </ligand>
</feature>
<dbReference type="PRINTS" id="PR00406">
    <property type="entry name" value="CYTB5RDTASE"/>
</dbReference>
<sequence length="412" mass="44988">MLSEQTIATIKSTVPVLAEHGLAITQQFYKRLFQQHPELLNVFNQANQKQGRQQQALANAVYAAAAHIDNLGAILPAVRVIAHKHRSLGIRAEHYPIVGENLLAAISEVLGDAATPEILGAWGEAYGVIADAFIGVEAEMYREAEEAQGGWEAFRPFVVERKQPESDIITSLYLVPQDGGAIAAFKPGQYVTVKLDIPGYPYTVNRQYSLSGEPGKPYYRLTVKREDSVVDGPKEAGIVSTYFHERLQAGDVLELSAPAGDFYMDREDSRPVVLISGGVGLTPMVSMLHAAAADAESGQHPQRTVTFLHAAVNGNVHALRDEVLETAKRLPGGGAKVRFVYEHPTAEDRAEERFHHEGRIDAAYLAAEAPVDGVFYICGPVAFMRSIVESLRAQGVADERIRYEFFGPAGQL</sequence>
<dbReference type="NCBIfam" id="NF009805">
    <property type="entry name" value="PRK13289.1"/>
    <property type="match status" value="1"/>
</dbReference>
<comment type="cofactor">
    <cofactor evidence="15">
        <name>FAD</name>
        <dbReference type="ChEBI" id="CHEBI:57692"/>
    </cofactor>
    <text evidence="15">Binds 1 FAD per subunit.</text>
</comment>
<comment type="function">
    <text evidence="15">Is involved in NO detoxification in an aerobic process, termed nitric oxide dioxygenase (NOD) reaction that utilizes O(2) and NAD(P)H to convert NO to nitrate, which protects the bacterium from various noxious nitrogen compounds. Therefore, plays a central role in the inducible response to nitrosative stress.</text>
</comment>
<dbReference type="GO" id="GO:0008941">
    <property type="term" value="F:nitric oxide dioxygenase NAD(P)H activity"/>
    <property type="evidence" value="ECO:0007669"/>
    <property type="project" value="UniProtKB-UniRule"/>
</dbReference>
<dbReference type="InterPro" id="IPR017938">
    <property type="entry name" value="Riboflavin_synthase-like_b-brl"/>
</dbReference>
<dbReference type="EMBL" id="AEDD01000012">
    <property type="protein sequence ID" value="EFM09196.1"/>
    <property type="molecule type" value="Genomic_DNA"/>
</dbReference>
<evidence type="ECO:0000313" key="19">
    <source>
        <dbReference type="Proteomes" id="UP000005387"/>
    </source>
</evidence>
<evidence type="ECO:0000256" key="12">
    <source>
        <dbReference type="ARBA" id="ARBA00023027"/>
    </source>
</evidence>
<dbReference type="PROSITE" id="PS01033">
    <property type="entry name" value="GLOBIN"/>
    <property type="match status" value="1"/>
</dbReference>
<dbReference type="Pfam" id="PF00175">
    <property type="entry name" value="NAD_binding_1"/>
    <property type="match status" value="1"/>
</dbReference>
<dbReference type="PROSITE" id="PS51384">
    <property type="entry name" value="FAD_FR"/>
    <property type="match status" value="1"/>
</dbReference>
<evidence type="ECO:0000256" key="8">
    <source>
        <dbReference type="ARBA" id="ARBA00022827"/>
    </source>
</evidence>
<keyword evidence="19" id="KW-1185">Reference proteome</keyword>
<evidence type="ECO:0000256" key="5">
    <source>
        <dbReference type="ARBA" id="ARBA00022621"/>
    </source>
</evidence>
<dbReference type="Pfam" id="PF00042">
    <property type="entry name" value="Globin"/>
    <property type="match status" value="1"/>
</dbReference>
<feature type="site" description="Involved in heme-bound ligand stabilization and O-O bond activation" evidence="15">
    <location>
        <position position="29"/>
    </location>
</feature>
<comment type="catalytic activity">
    <reaction evidence="13 15">
        <text>2 nitric oxide + NADH + 2 O2 = 2 nitrate + NAD(+) + H(+)</text>
        <dbReference type="Rhea" id="RHEA:19469"/>
        <dbReference type="ChEBI" id="CHEBI:15378"/>
        <dbReference type="ChEBI" id="CHEBI:15379"/>
        <dbReference type="ChEBI" id="CHEBI:16480"/>
        <dbReference type="ChEBI" id="CHEBI:17632"/>
        <dbReference type="ChEBI" id="CHEBI:57540"/>
        <dbReference type="ChEBI" id="CHEBI:57945"/>
        <dbReference type="EC" id="1.14.12.17"/>
    </reaction>
</comment>
<feature type="binding site" evidence="15">
    <location>
        <begin position="206"/>
        <end position="209"/>
    </location>
    <ligand>
        <name>FAD</name>
        <dbReference type="ChEBI" id="CHEBI:57692"/>
    </ligand>
</feature>
<comment type="cofactor">
    <cofactor evidence="15">
        <name>heme b</name>
        <dbReference type="ChEBI" id="CHEBI:60344"/>
    </cofactor>
    <text evidence="15">Binds 1 heme b (iron(II)-protoporphyrin IX) group per subunit.</text>
</comment>
<evidence type="ECO:0000256" key="4">
    <source>
        <dbReference type="ARBA" id="ARBA00022617"/>
    </source>
</evidence>
<dbReference type="Gene3D" id="3.40.50.80">
    <property type="entry name" value="Nucleotide-binding domain of ferredoxin-NADP reductase (FNR) module"/>
    <property type="match status" value="1"/>
</dbReference>
<protein>
    <recommendedName>
        <fullName evidence="15">Flavohemoprotein</fullName>
    </recommendedName>
    <alternativeName>
        <fullName evidence="15">Flavohemoglobin</fullName>
    </alternativeName>
    <alternativeName>
        <fullName evidence="15">Hemoglobin-like protein</fullName>
    </alternativeName>
    <alternativeName>
        <fullName evidence="15">Nitric oxide dioxygenase</fullName>
        <shortName evidence="15">NO oxygenase</shortName>
        <shortName evidence="15">NOD</shortName>
        <ecNumber evidence="15">1.14.12.17</ecNumber>
    </alternativeName>
</protein>
<evidence type="ECO:0000256" key="14">
    <source>
        <dbReference type="ARBA" id="ARBA00049433"/>
    </source>
</evidence>
<organism evidence="18 19">
    <name type="scientific">Paenibacillus curdlanolyticus YK9</name>
    <dbReference type="NCBI Taxonomy" id="717606"/>
    <lineage>
        <taxon>Bacteria</taxon>
        <taxon>Bacillati</taxon>
        <taxon>Bacillota</taxon>
        <taxon>Bacilli</taxon>
        <taxon>Bacillales</taxon>
        <taxon>Paenibacillaceae</taxon>
        <taxon>Paenibacillus</taxon>
    </lineage>
</organism>
<comment type="catalytic activity">
    <reaction evidence="14 15">
        <text>2 nitric oxide + NADPH + 2 O2 = 2 nitrate + NADP(+) + H(+)</text>
        <dbReference type="Rhea" id="RHEA:19465"/>
        <dbReference type="ChEBI" id="CHEBI:15378"/>
        <dbReference type="ChEBI" id="CHEBI:15379"/>
        <dbReference type="ChEBI" id="CHEBI:16480"/>
        <dbReference type="ChEBI" id="CHEBI:17632"/>
        <dbReference type="ChEBI" id="CHEBI:57783"/>
        <dbReference type="ChEBI" id="CHEBI:58349"/>
        <dbReference type="EC" id="1.14.12.17"/>
    </reaction>
</comment>
<keyword evidence="11 15" id="KW-0408">Iron</keyword>
<comment type="domain">
    <text evidence="15">Consists of two distinct domains; an N-terminal heme-containing oxygen-binding domain and a C-terminal reductase domain with binding sites for FAD and NAD(P)H.</text>
</comment>
<dbReference type="Gene3D" id="2.40.30.10">
    <property type="entry name" value="Translation factors"/>
    <property type="match status" value="1"/>
</dbReference>
<keyword evidence="8 15" id="KW-0274">FAD</keyword>
<dbReference type="InterPro" id="IPR012292">
    <property type="entry name" value="Globin/Proto"/>
</dbReference>
<evidence type="ECO:0000256" key="6">
    <source>
        <dbReference type="ARBA" id="ARBA00022630"/>
    </source>
</evidence>
<evidence type="ECO:0000256" key="11">
    <source>
        <dbReference type="ARBA" id="ARBA00023004"/>
    </source>
</evidence>
<evidence type="ECO:0000256" key="15">
    <source>
        <dbReference type="HAMAP-Rule" id="MF_01252"/>
    </source>
</evidence>
<dbReference type="InterPro" id="IPR009050">
    <property type="entry name" value="Globin-like_sf"/>
</dbReference>
<comment type="similarity">
    <text evidence="1 15">In the C-terminal section; belongs to the flavoprotein pyridine nucleotide cytochrome reductase family.</text>
</comment>
<dbReference type="EC" id="1.14.12.17" evidence="15"/>
<dbReference type="SUPFAM" id="SSF63380">
    <property type="entry name" value="Riboflavin synthase domain-like"/>
    <property type="match status" value="1"/>
</dbReference>
<dbReference type="PANTHER" id="PTHR43396:SF3">
    <property type="entry name" value="FLAVOHEMOPROTEIN"/>
    <property type="match status" value="1"/>
</dbReference>
<keyword evidence="4 15" id="KW-0349">Heme</keyword>
<keyword evidence="3 15" id="KW-0813">Transport</keyword>
<feature type="active site" description="Charge relay system" evidence="15">
    <location>
        <position position="95"/>
    </location>
</feature>
<keyword evidence="9 15" id="KW-0521">NADP</keyword>
<dbReference type="CDD" id="cd14777">
    <property type="entry name" value="Yhb1-globin-like"/>
    <property type="match status" value="1"/>
</dbReference>
<dbReference type="InterPro" id="IPR039261">
    <property type="entry name" value="FNR_nucleotide-bd"/>
</dbReference>